<feature type="region of interest" description="Disordered" evidence="1">
    <location>
        <begin position="19"/>
        <end position="45"/>
    </location>
</feature>
<sequence length="146" mass="16264">MTSEPSPFWIYKTRESPAWNISLPVPSSPSTTSSNTSSFQTHSSKLTTLHTTPIKQSQFHFTSQTSKMAIYTTFNNERPMLFGRSGYNNKPNGGDDEEKNQGRSGYNSKPNGGDDDDDKNHGRSGYNSKPDGSDDTEEKKRTLNFA</sequence>
<evidence type="ECO:0000256" key="1">
    <source>
        <dbReference type="SAM" id="MobiDB-lite"/>
    </source>
</evidence>
<feature type="compositionally biased region" description="Basic and acidic residues" evidence="1">
    <location>
        <begin position="137"/>
        <end position="146"/>
    </location>
</feature>
<feature type="region of interest" description="Disordered" evidence="1">
    <location>
        <begin position="79"/>
        <end position="146"/>
    </location>
</feature>
<keyword evidence="3" id="KW-1185">Reference proteome</keyword>
<gene>
    <name evidence="2" type="ORF">N0V93_006699</name>
</gene>
<name>A0A9W8YSE1_9PEZI</name>
<dbReference type="EMBL" id="JAPEVB010000004">
    <property type="protein sequence ID" value="KAJ4389235.1"/>
    <property type="molecule type" value="Genomic_DNA"/>
</dbReference>
<evidence type="ECO:0000313" key="3">
    <source>
        <dbReference type="Proteomes" id="UP001140453"/>
    </source>
</evidence>
<feature type="compositionally biased region" description="Low complexity" evidence="1">
    <location>
        <begin position="22"/>
        <end position="45"/>
    </location>
</feature>
<dbReference type="Proteomes" id="UP001140453">
    <property type="component" value="Unassembled WGS sequence"/>
</dbReference>
<accession>A0A9W8YSE1</accession>
<reference evidence="2" key="1">
    <citation type="submission" date="2022-10" db="EMBL/GenBank/DDBJ databases">
        <title>Tapping the CABI collections for fungal endophytes: first genome assemblies for Collariella, Neodidymelliopsis, Ascochyta clinopodiicola, Didymella pomorum, Didymosphaeria variabile, Neocosmospora piperis and Neocucurbitaria cava.</title>
        <authorList>
            <person name="Hill R."/>
        </authorList>
    </citation>
    <scope>NUCLEOTIDE SEQUENCE</scope>
    <source>
        <strain evidence="2">IMI 355082</strain>
    </source>
</reference>
<proteinExistence type="predicted"/>
<evidence type="ECO:0000313" key="2">
    <source>
        <dbReference type="EMBL" id="KAJ4389235.1"/>
    </source>
</evidence>
<comment type="caution">
    <text evidence="2">The sequence shown here is derived from an EMBL/GenBank/DDBJ whole genome shotgun (WGS) entry which is preliminary data.</text>
</comment>
<protein>
    <submittedName>
        <fullName evidence="2">Uncharacterized protein</fullName>
    </submittedName>
</protein>
<organism evidence="2 3">
    <name type="scientific">Gnomoniopsis smithogilvyi</name>
    <dbReference type="NCBI Taxonomy" id="1191159"/>
    <lineage>
        <taxon>Eukaryota</taxon>
        <taxon>Fungi</taxon>
        <taxon>Dikarya</taxon>
        <taxon>Ascomycota</taxon>
        <taxon>Pezizomycotina</taxon>
        <taxon>Sordariomycetes</taxon>
        <taxon>Sordariomycetidae</taxon>
        <taxon>Diaporthales</taxon>
        <taxon>Gnomoniaceae</taxon>
        <taxon>Gnomoniopsis</taxon>
    </lineage>
</organism>
<dbReference type="AlphaFoldDB" id="A0A9W8YSE1"/>
<dbReference type="OrthoDB" id="5119144at2759"/>